<dbReference type="PANTHER" id="PTHR33973">
    <property type="entry name" value="OS07G0153300 PROTEIN"/>
    <property type="match status" value="1"/>
</dbReference>
<organism evidence="1 2">
    <name type="scientific">Glaciecola punicea ACAM 611</name>
    <dbReference type="NCBI Taxonomy" id="1121923"/>
    <lineage>
        <taxon>Bacteria</taxon>
        <taxon>Pseudomonadati</taxon>
        <taxon>Pseudomonadota</taxon>
        <taxon>Gammaproteobacteria</taxon>
        <taxon>Alteromonadales</taxon>
        <taxon>Alteromonadaceae</taxon>
        <taxon>Glaciecola</taxon>
    </lineage>
</organism>
<evidence type="ECO:0000313" key="2">
    <source>
        <dbReference type="Proteomes" id="UP000053586"/>
    </source>
</evidence>
<protein>
    <recommendedName>
        <fullName evidence="3">Plasmid partition ParA protein</fullName>
    </recommendedName>
</protein>
<dbReference type="InterPro" id="IPR010775">
    <property type="entry name" value="DUF1365"/>
</dbReference>
<reference evidence="1 2" key="1">
    <citation type="journal article" date="2012" name="J. Bacteriol.">
        <title>Genome sequence of proteorhodopsin-containing sea ice bacterium Glaciecola punicea ACAM 611T.</title>
        <authorList>
            <person name="Qin Q.-L."/>
            <person name="Xie B.-B."/>
            <person name="Shu Y.-L."/>
            <person name="Rong J.-C."/>
            <person name="Zhao D.-L."/>
            <person name="Zhang X.-Y."/>
            <person name="Chen X.-L."/>
            <person name="Zhou B.-C."/>
            <person name="Zhanga Y.-Z."/>
        </authorList>
    </citation>
    <scope>NUCLEOTIDE SEQUENCE [LARGE SCALE GENOMIC DNA]</scope>
    <source>
        <strain evidence="1 2">ACAM 611</strain>
    </source>
</reference>
<proteinExistence type="predicted"/>
<dbReference type="eggNOG" id="COG3496">
    <property type="taxonomic scope" value="Bacteria"/>
</dbReference>
<evidence type="ECO:0008006" key="3">
    <source>
        <dbReference type="Google" id="ProtNLM"/>
    </source>
</evidence>
<reference evidence="1 2" key="2">
    <citation type="journal article" date="2017" name="Antonie Van Leeuwenhoek">
        <title>Rhizobium rhizosphaerae sp. nov., a novel species isolated from rice rhizosphere.</title>
        <authorList>
            <person name="Zhao J.J."/>
            <person name="Zhang J."/>
            <person name="Zhang R.J."/>
            <person name="Zhang C.W."/>
            <person name="Yin H.Q."/>
            <person name="Zhang X.X."/>
        </authorList>
    </citation>
    <scope>NUCLEOTIDE SEQUENCE [LARGE SCALE GENOMIC DNA]</scope>
    <source>
        <strain evidence="1 2">ACAM 611</strain>
    </source>
</reference>
<dbReference type="STRING" id="56804.BAE46_10790"/>
<name>H5TCT3_9ALTE</name>
<sequence>MNKEPLGMLESGIYTGNVFHRRSVPKVHQFNYCIYLFWVKLKELDTLTETVSGFSQNKSGISVVNFKREDYLGDAKIPLETAILKKMNTLSEVSVSGDVYMLGQIRTFGLYFSPVNFFYLRNAHGKYTHMLAEVSNTPWNKRHYYLVDLDKQSDCDKAFYVSPFNPMDMQYKWQIQQPDENIKLNLSCYKQIKHFEAAINMQKQPLTSATLRKSILSIPSMTVKTIAGIYWQAIKLFLKRVPIYTHP</sequence>
<dbReference type="EMBL" id="BAET01000021">
    <property type="protein sequence ID" value="GAB56110.1"/>
    <property type="molecule type" value="Genomic_DNA"/>
</dbReference>
<evidence type="ECO:0000313" key="1">
    <source>
        <dbReference type="EMBL" id="GAB56110.1"/>
    </source>
</evidence>
<dbReference type="PANTHER" id="PTHR33973:SF4">
    <property type="entry name" value="OS07G0153300 PROTEIN"/>
    <property type="match status" value="1"/>
</dbReference>
<keyword evidence="2" id="KW-1185">Reference proteome</keyword>
<dbReference type="Pfam" id="PF07103">
    <property type="entry name" value="DUF1365"/>
    <property type="match status" value="1"/>
</dbReference>
<dbReference type="Proteomes" id="UP000053586">
    <property type="component" value="Unassembled WGS sequence"/>
</dbReference>
<gene>
    <name evidence="1" type="ORF">GPUN_1995</name>
</gene>
<dbReference type="AlphaFoldDB" id="H5TCT3"/>
<accession>H5TCT3</accession>
<comment type="caution">
    <text evidence="1">The sequence shown here is derived from an EMBL/GenBank/DDBJ whole genome shotgun (WGS) entry which is preliminary data.</text>
</comment>